<feature type="region of interest" description="Disordered" evidence="1">
    <location>
        <begin position="1"/>
        <end position="31"/>
    </location>
</feature>
<proteinExistence type="predicted"/>
<name>A0A0D2E644_9EURO</name>
<dbReference type="STRING" id="215243.A0A0D2E644"/>
<evidence type="ECO:0000256" key="1">
    <source>
        <dbReference type="SAM" id="MobiDB-lite"/>
    </source>
</evidence>
<evidence type="ECO:0000313" key="2">
    <source>
        <dbReference type="EMBL" id="KIW43289.1"/>
    </source>
</evidence>
<organism evidence="2 3">
    <name type="scientific">Exophiala oligosperma</name>
    <dbReference type="NCBI Taxonomy" id="215243"/>
    <lineage>
        <taxon>Eukaryota</taxon>
        <taxon>Fungi</taxon>
        <taxon>Dikarya</taxon>
        <taxon>Ascomycota</taxon>
        <taxon>Pezizomycotina</taxon>
        <taxon>Eurotiomycetes</taxon>
        <taxon>Chaetothyriomycetidae</taxon>
        <taxon>Chaetothyriales</taxon>
        <taxon>Herpotrichiellaceae</taxon>
        <taxon>Exophiala</taxon>
    </lineage>
</organism>
<accession>A0A0D2E644</accession>
<dbReference type="VEuPathDB" id="FungiDB:PV06_04407"/>
<reference evidence="2 3" key="1">
    <citation type="submission" date="2015-01" db="EMBL/GenBank/DDBJ databases">
        <title>The Genome Sequence of Exophiala oligosperma CBS72588.</title>
        <authorList>
            <consortium name="The Broad Institute Genomics Platform"/>
            <person name="Cuomo C."/>
            <person name="de Hoog S."/>
            <person name="Gorbushina A."/>
            <person name="Stielow B."/>
            <person name="Teixiera M."/>
            <person name="Abouelleil A."/>
            <person name="Chapman S.B."/>
            <person name="Priest M."/>
            <person name="Young S.K."/>
            <person name="Wortman J."/>
            <person name="Nusbaum C."/>
            <person name="Birren B."/>
        </authorList>
    </citation>
    <scope>NUCLEOTIDE SEQUENCE [LARGE SCALE GENOMIC DNA]</scope>
    <source>
        <strain evidence="2 3">CBS 72588</strain>
    </source>
</reference>
<evidence type="ECO:0000313" key="3">
    <source>
        <dbReference type="Proteomes" id="UP000053342"/>
    </source>
</evidence>
<dbReference type="EMBL" id="KN847335">
    <property type="protein sequence ID" value="KIW43289.1"/>
    <property type="molecule type" value="Genomic_DNA"/>
</dbReference>
<dbReference type="HOGENOM" id="CLU_024655_5_0_1"/>
<evidence type="ECO:0008006" key="4">
    <source>
        <dbReference type="Google" id="ProtNLM"/>
    </source>
</evidence>
<dbReference type="AlphaFoldDB" id="A0A0D2E644"/>
<protein>
    <recommendedName>
        <fullName evidence="4">Transcription factor domain-containing protein</fullName>
    </recommendedName>
</protein>
<dbReference type="GeneID" id="27356481"/>
<keyword evidence="3" id="KW-1185">Reference proteome</keyword>
<dbReference type="RefSeq" id="XP_016263505.1">
    <property type="nucleotide sequence ID" value="XM_016405299.1"/>
</dbReference>
<dbReference type="OrthoDB" id="4160768at2759"/>
<sequence>MRQADAEGLADGPALESHTTHDLDEPSEDTFDPVMLDFGLGPITSESMLNPCFDNGTFSTADAFDASMSGGISIFSSQDQWLVTTEQHDALERAGTPVDEEIIRSYERMAPICDGIQPWHLYDPSTLLHYIVSRVKNFISDMATTNASPFLHCYLYRDHTPACILSCFSTSVLYTNRTPATTAMVMRAIDRAVKDLLSTETGGGGGATMPVEKLARTQALFLFQIIRLLDGDVTLRAQGERDIRLLEVWLNDLCKVRENLRDLGAGSGTSERNSVGRRNQHPPQWETWIFAESVRRTIIMAHSFLQLYEMMKGLGSGSSNSSEAEDDDRGVWDYTHRWTLSRHLWEAKSSFEFERAWKEKPHFIITNYAFNHFLQNGRGDDVDELAEILLSVYMGVEETKEFITAKS</sequence>
<gene>
    <name evidence="2" type="ORF">PV06_04407</name>
</gene>
<dbReference type="Proteomes" id="UP000053342">
    <property type="component" value="Unassembled WGS sequence"/>
</dbReference>